<accession>A0AAD7C9W5</accession>
<dbReference type="AlphaFoldDB" id="A0AAD7C9W5"/>
<name>A0AAD7C9W5_9AGAR</name>
<comment type="caution">
    <text evidence="1">The sequence shown here is derived from an EMBL/GenBank/DDBJ whole genome shotgun (WGS) entry which is preliminary data.</text>
</comment>
<keyword evidence="2" id="KW-1185">Reference proteome</keyword>
<evidence type="ECO:0000313" key="1">
    <source>
        <dbReference type="EMBL" id="KAJ7641637.1"/>
    </source>
</evidence>
<gene>
    <name evidence="1" type="ORF">FB45DRAFT_900661</name>
</gene>
<protein>
    <submittedName>
        <fullName evidence="1">Uncharacterized protein</fullName>
    </submittedName>
</protein>
<feature type="non-terminal residue" evidence="1">
    <location>
        <position position="153"/>
    </location>
</feature>
<dbReference type="EMBL" id="JARKIF010000004">
    <property type="protein sequence ID" value="KAJ7641637.1"/>
    <property type="molecule type" value="Genomic_DNA"/>
</dbReference>
<organism evidence="1 2">
    <name type="scientific">Roridomyces roridus</name>
    <dbReference type="NCBI Taxonomy" id="1738132"/>
    <lineage>
        <taxon>Eukaryota</taxon>
        <taxon>Fungi</taxon>
        <taxon>Dikarya</taxon>
        <taxon>Basidiomycota</taxon>
        <taxon>Agaricomycotina</taxon>
        <taxon>Agaricomycetes</taxon>
        <taxon>Agaricomycetidae</taxon>
        <taxon>Agaricales</taxon>
        <taxon>Marasmiineae</taxon>
        <taxon>Mycenaceae</taxon>
        <taxon>Roridomyces</taxon>
    </lineage>
</organism>
<proteinExistence type="predicted"/>
<dbReference type="Proteomes" id="UP001221142">
    <property type="component" value="Unassembled WGS sequence"/>
</dbReference>
<evidence type="ECO:0000313" key="2">
    <source>
        <dbReference type="Proteomes" id="UP001221142"/>
    </source>
</evidence>
<reference evidence="1" key="1">
    <citation type="submission" date="2023-03" db="EMBL/GenBank/DDBJ databases">
        <title>Massive genome expansion in bonnet fungi (Mycena s.s.) driven by repeated elements and novel gene families across ecological guilds.</title>
        <authorList>
            <consortium name="Lawrence Berkeley National Laboratory"/>
            <person name="Harder C.B."/>
            <person name="Miyauchi S."/>
            <person name="Viragh M."/>
            <person name="Kuo A."/>
            <person name="Thoen E."/>
            <person name="Andreopoulos B."/>
            <person name="Lu D."/>
            <person name="Skrede I."/>
            <person name="Drula E."/>
            <person name="Henrissat B."/>
            <person name="Morin E."/>
            <person name="Kohler A."/>
            <person name="Barry K."/>
            <person name="LaButti K."/>
            <person name="Morin E."/>
            <person name="Salamov A."/>
            <person name="Lipzen A."/>
            <person name="Mereny Z."/>
            <person name="Hegedus B."/>
            <person name="Baldrian P."/>
            <person name="Stursova M."/>
            <person name="Weitz H."/>
            <person name="Taylor A."/>
            <person name="Grigoriev I.V."/>
            <person name="Nagy L.G."/>
            <person name="Martin F."/>
            <person name="Kauserud H."/>
        </authorList>
    </citation>
    <scope>NUCLEOTIDE SEQUENCE</scope>
    <source>
        <strain evidence="1">9284</strain>
    </source>
</reference>
<sequence>MLEELFNSKRAELDRSHVQVSQTGLTDKQHGWRLAVVDRWMTSVGGQQEQGVYLVTGILLLPPFELSRSPTRHATKTNSLAEGCITPGQKPHTLQRYTPSILQTAFRDHNHSNRKGLRVSLALWAQRRRQGVRLVTEIMLLPPFQLSAQLQTV</sequence>